<gene>
    <name evidence="2" type="ORF">SINU_14125</name>
</gene>
<comment type="caution">
    <text evidence="2">The sequence shown here is derived from an EMBL/GenBank/DDBJ whole genome shotgun (WGS) entry which is preliminary data.</text>
</comment>
<dbReference type="AlphaFoldDB" id="A0A0U1QKH1"/>
<dbReference type="EMBL" id="AFVQ02000230">
    <property type="protein sequence ID" value="KLI01307.1"/>
    <property type="molecule type" value="Genomic_DNA"/>
</dbReference>
<dbReference type="Proteomes" id="UP000035553">
    <property type="component" value="Unassembled WGS sequence"/>
</dbReference>
<reference evidence="2 3" key="1">
    <citation type="journal article" date="2011" name="J. Bacteriol.">
        <title>Draft genome sequence of Sporolactobacillus inulinus strain CASD, an efficient D-lactic acid-producing bacterium with high-concentration lactate tolerance capability.</title>
        <authorList>
            <person name="Yu B."/>
            <person name="Su F."/>
            <person name="Wang L."/>
            <person name="Xu K."/>
            <person name="Zhao B."/>
            <person name="Xu P."/>
        </authorList>
    </citation>
    <scope>NUCLEOTIDE SEQUENCE [LARGE SCALE GENOMIC DNA]</scope>
    <source>
        <strain evidence="2 3">CASD</strain>
    </source>
</reference>
<evidence type="ECO:0000313" key="3">
    <source>
        <dbReference type="Proteomes" id="UP000035553"/>
    </source>
</evidence>
<keyword evidence="3" id="KW-1185">Reference proteome</keyword>
<dbReference type="RefSeq" id="WP_047035606.1">
    <property type="nucleotide sequence ID" value="NZ_AFVQ02000230.1"/>
</dbReference>
<evidence type="ECO:0000313" key="2">
    <source>
        <dbReference type="EMBL" id="KLI01307.1"/>
    </source>
</evidence>
<organism evidence="2 3">
    <name type="scientific">Sporolactobacillus inulinus CASD</name>
    <dbReference type="NCBI Taxonomy" id="1069536"/>
    <lineage>
        <taxon>Bacteria</taxon>
        <taxon>Bacillati</taxon>
        <taxon>Bacillota</taxon>
        <taxon>Bacilli</taxon>
        <taxon>Bacillales</taxon>
        <taxon>Sporolactobacillaceae</taxon>
        <taxon>Sporolactobacillus</taxon>
    </lineage>
</organism>
<proteinExistence type="predicted"/>
<protein>
    <submittedName>
        <fullName evidence="2">Uncharacterized protein</fullName>
    </submittedName>
</protein>
<accession>A0A0U1QKH1</accession>
<sequence length="77" mass="8531">LSEEARGAPAASEQPKRRFSTEKTGRFCPVFLIALFHHMTQMLMLTGSRSALQRCIGPAWSLSKDTSATQFSCEVLL</sequence>
<feature type="non-terminal residue" evidence="2">
    <location>
        <position position="1"/>
    </location>
</feature>
<feature type="region of interest" description="Disordered" evidence="1">
    <location>
        <begin position="1"/>
        <end position="20"/>
    </location>
</feature>
<evidence type="ECO:0000256" key="1">
    <source>
        <dbReference type="SAM" id="MobiDB-lite"/>
    </source>
</evidence>
<name>A0A0U1QKH1_9BACL</name>